<dbReference type="AlphaFoldDB" id="A0A6J7KPV2"/>
<protein>
    <submittedName>
        <fullName evidence="2">Unannotated protein</fullName>
    </submittedName>
</protein>
<feature type="region of interest" description="Disordered" evidence="1">
    <location>
        <begin position="1"/>
        <end position="35"/>
    </location>
</feature>
<feature type="compositionally biased region" description="Low complexity" evidence="1">
    <location>
        <begin position="16"/>
        <end position="29"/>
    </location>
</feature>
<gene>
    <name evidence="2" type="ORF">UFOPK3772_01847</name>
</gene>
<reference evidence="2" key="1">
    <citation type="submission" date="2020-05" db="EMBL/GenBank/DDBJ databases">
        <authorList>
            <person name="Chiriac C."/>
            <person name="Salcher M."/>
            <person name="Ghai R."/>
            <person name="Kavagutti S V."/>
        </authorList>
    </citation>
    <scope>NUCLEOTIDE SEQUENCE</scope>
</reference>
<organism evidence="2">
    <name type="scientific">freshwater metagenome</name>
    <dbReference type="NCBI Taxonomy" id="449393"/>
    <lineage>
        <taxon>unclassified sequences</taxon>
        <taxon>metagenomes</taxon>
        <taxon>ecological metagenomes</taxon>
    </lineage>
</organism>
<dbReference type="EMBL" id="CAFBNE010000059">
    <property type="protein sequence ID" value="CAB4955774.1"/>
    <property type="molecule type" value="Genomic_DNA"/>
</dbReference>
<name>A0A6J7KPV2_9ZZZZ</name>
<evidence type="ECO:0000256" key="1">
    <source>
        <dbReference type="SAM" id="MobiDB-lite"/>
    </source>
</evidence>
<evidence type="ECO:0000313" key="2">
    <source>
        <dbReference type="EMBL" id="CAB4955774.1"/>
    </source>
</evidence>
<accession>A0A6J7KPV2</accession>
<sequence length="66" mass="6525">MTVVVTGTPLTEPDDAPGGTSAAGTTPATGGSGRIPANVATWAYEWSDCGRAKTVAGVSQLGYQLG</sequence>
<proteinExistence type="predicted"/>